<comment type="cofactor">
    <cofactor evidence="1 5">
        <name>pyridoxal 5'-phosphate</name>
        <dbReference type="ChEBI" id="CHEBI:597326"/>
    </cofactor>
</comment>
<dbReference type="Pfam" id="PF01053">
    <property type="entry name" value="Cys_Met_Meta_PP"/>
    <property type="match status" value="1"/>
</dbReference>
<dbReference type="GO" id="GO:0019343">
    <property type="term" value="P:cysteine biosynthetic process via cystathionine"/>
    <property type="evidence" value="ECO:0007669"/>
    <property type="project" value="TreeGrafter"/>
</dbReference>
<accession>A0A2T0SM12</accession>
<dbReference type="Proteomes" id="UP000238375">
    <property type="component" value="Unassembled WGS sequence"/>
</dbReference>
<comment type="caution">
    <text evidence="6">The sequence shown here is derived from an EMBL/GenBank/DDBJ whole genome shotgun (WGS) entry which is preliminary data.</text>
</comment>
<protein>
    <submittedName>
        <fullName evidence="6">Cystathionine gamma-synthase</fullName>
    </submittedName>
</protein>
<evidence type="ECO:0000256" key="5">
    <source>
        <dbReference type="RuleBase" id="RU362118"/>
    </source>
</evidence>
<dbReference type="Gene3D" id="3.40.640.10">
    <property type="entry name" value="Type I PLP-dependent aspartate aminotransferase-like (Major domain)"/>
    <property type="match status" value="1"/>
</dbReference>
<dbReference type="GO" id="GO:0005737">
    <property type="term" value="C:cytoplasm"/>
    <property type="evidence" value="ECO:0007669"/>
    <property type="project" value="TreeGrafter"/>
</dbReference>
<dbReference type="InterPro" id="IPR015424">
    <property type="entry name" value="PyrdxlP-dep_Trfase"/>
</dbReference>
<evidence type="ECO:0000313" key="6">
    <source>
        <dbReference type="EMBL" id="PRY34461.1"/>
    </source>
</evidence>
<dbReference type="EMBL" id="PVTE01000017">
    <property type="protein sequence ID" value="PRY34461.1"/>
    <property type="molecule type" value="Genomic_DNA"/>
</dbReference>
<dbReference type="GO" id="GO:0019346">
    <property type="term" value="P:transsulfuration"/>
    <property type="evidence" value="ECO:0007669"/>
    <property type="project" value="InterPro"/>
</dbReference>
<dbReference type="GO" id="GO:0030170">
    <property type="term" value="F:pyridoxal phosphate binding"/>
    <property type="evidence" value="ECO:0007669"/>
    <property type="project" value="InterPro"/>
</dbReference>
<name>A0A2T0SM12_9BACT</name>
<evidence type="ECO:0000256" key="1">
    <source>
        <dbReference type="ARBA" id="ARBA00001933"/>
    </source>
</evidence>
<reference evidence="6 7" key="1">
    <citation type="submission" date="2018-03" db="EMBL/GenBank/DDBJ databases">
        <title>Genomic Encyclopedia of Archaeal and Bacterial Type Strains, Phase II (KMG-II): from individual species to whole genera.</title>
        <authorList>
            <person name="Goeker M."/>
        </authorList>
    </citation>
    <scope>NUCLEOTIDE SEQUENCE [LARGE SCALE GENOMIC DNA]</scope>
    <source>
        <strain evidence="6 7">DSM 28354</strain>
    </source>
</reference>
<organism evidence="6 7">
    <name type="scientific">Spirosoma oryzae</name>
    <dbReference type="NCBI Taxonomy" id="1469603"/>
    <lineage>
        <taxon>Bacteria</taxon>
        <taxon>Pseudomonadati</taxon>
        <taxon>Bacteroidota</taxon>
        <taxon>Cytophagia</taxon>
        <taxon>Cytophagales</taxon>
        <taxon>Cytophagaceae</taxon>
        <taxon>Spirosoma</taxon>
    </lineage>
</organism>
<evidence type="ECO:0000313" key="7">
    <source>
        <dbReference type="Proteomes" id="UP000238375"/>
    </source>
</evidence>
<proteinExistence type="inferred from homology"/>
<feature type="modified residue" description="N6-(pyridoxal phosphate)lysine" evidence="4">
    <location>
        <position position="231"/>
    </location>
</feature>
<dbReference type="SUPFAM" id="SSF53383">
    <property type="entry name" value="PLP-dependent transferases"/>
    <property type="match status" value="1"/>
</dbReference>
<sequence>MSLGKRDLLLLGFTTQNAVLRYSDEPTCLLRLALLMHFDTLALRATHLSDPTTGAVVPPIHLATTFARDEANELTGSYIYSRPNNPNREALETALATLEGGAVGMAFGSGQAATMTLLQALSPGDHVLVATDSYYGTPALLEQVFHPWGLTYTRVHMDDLDAVKQSMHENTRLVWCETPSNPLLTITDLLTVSRLAHDAGALCVCDNTWATPVLQRPLELNCDIVMHSTSKYLSGHSDVLGGALVFKRNDEFTQRVRSLQSLSGAVPSPFDCWLISRGIKTLGVRMRAQMATAQAVADFLDGHPSVEKVHYPGLANHPDRALIGQQMNGPGAMLSVQVNGGTAEALAFIGKLKLFTRATSLGGVESLIEHRASVEGPTSSTPANLLRLSIGLEHAEDLIADLAQALR</sequence>
<dbReference type="GO" id="GO:0004123">
    <property type="term" value="F:cystathionine gamma-lyase activity"/>
    <property type="evidence" value="ECO:0007669"/>
    <property type="project" value="TreeGrafter"/>
</dbReference>
<comment type="similarity">
    <text evidence="2 5">Belongs to the trans-sulfuration enzymes family.</text>
</comment>
<dbReference type="InterPro" id="IPR000277">
    <property type="entry name" value="Cys/Met-Metab_PyrdxlP-dep_enz"/>
</dbReference>
<evidence type="ECO:0000256" key="2">
    <source>
        <dbReference type="ARBA" id="ARBA00009077"/>
    </source>
</evidence>
<dbReference type="CDD" id="cd00614">
    <property type="entry name" value="CGS_like"/>
    <property type="match status" value="1"/>
</dbReference>
<keyword evidence="7" id="KW-1185">Reference proteome</keyword>
<dbReference type="GO" id="GO:0003962">
    <property type="term" value="F:cystathionine gamma-synthase activity"/>
    <property type="evidence" value="ECO:0007669"/>
    <property type="project" value="TreeGrafter"/>
</dbReference>
<dbReference type="PANTHER" id="PTHR11808">
    <property type="entry name" value="TRANS-SULFURATION ENZYME FAMILY MEMBER"/>
    <property type="match status" value="1"/>
</dbReference>
<keyword evidence="3 4" id="KW-0663">Pyridoxal phosphate</keyword>
<dbReference type="PIRSF" id="PIRSF001434">
    <property type="entry name" value="CGS"/>
    <property type="match status" value="1"/>
</dbReference>
<gene>
    <name evidence="6" type="ORF">CLV58_11765</name>
</gene>
<evidence type="ECO:0000256" key="4">
    <source>
        <dbReference type="PIRSR" id="PIRSR001434-2"/>
    </source>
</evidence>
<dbReference type="FunFam" id="3.40.640.10:FF:000046">
    <property type="entry name" value="Cystathionine gamma-lyase"/>
    <property type="match status" value="1"/>
</dbReference>
<dbReference type="InterPro" id="IPR015422">
    <property type="entry name" value="PyrdxlP-dep_Trfase_small"/>
</dbReference>
<dbReference type="Gene3D" id="3.90.1150.10">
    <property type="entry name" value="Aspartate Aminotransferase, domain 1"/>
    <property type="match status" value="1"/>
</dbReference>
<dbReference type="InterPro" id="IPR015421">
    <property type="entry name" value="PyrdxlP-dep_Trfase_major"/>
</dbReference>
<dbReference type="AlphaFoldDB" id="A0A2T0SM12"/>
<evidence type="ECO:0000256" key="3">
    <source>
        <dbReference type="ARBA" id="ARBA00022898"/>
    </source>
</evidence>
<dbReference type="PANTHER" id="PTHR11808:SF15">
    <property type="entry name" value="CYSTATHIONINE GAMMA-LYASE"/>
    <property type="match status" value="1"/>
</dbReference>